<protein>
    <submittedName>
        <fullName evidence="2">Uncharacterized protein DUF4402</fullName>
    </submittedName>
</protein>
<evidence type="ECO:0000313" key="2">
    <source>
        <dbReference type="EMBL" id="RKS53022.1"/>
    </source>
</evidence>
<gene>
    <name evidence="2" type="ORF">BC962_1267</name>
</gene>
<dbReference type="AlphaFoldDB" id="A0A495PTZ2"/>
<keyword evidence="1" id="KW-0732">Signal</keyword>
<comment type="caution">
    <text evidence="2">The sequence shown here is derived from an EMBL/GenBank/DDBJ whole genome shotgun (WGS) entry which is preliminary data.</text>
</comment>
<evidence type="ECO:0000256" key="1">
    <source>
        <dbReference type="SAM" id="SignalP"/>
    </source>
</evidence>
<dbReference type="RefSeq" id="WP_121345053.1">
    <property type="nucleotide sequence ID" value="NZ_RBLG01000002.1"/>
</dbReference>
<organism evidence="2 3">
    <name type="scientific">Gillisia mitskevichiae</name>
    <dbReference type="NCBI Taxonomy" id="270921"/>
    <lineage>
        <taxon>Bacteria</taxon>
        <taxon>Pseudomonadati</taxon>
        <taxon>Bacteroidota</taxon>
        <taxon>Flavobacteriia</taxon>
        <taxon>Flavobacteriales</taxon>
        <taxon>Flavobacteriaceae</taxon>
        <taxon>Gillisia</taxon>
    </lineage>
</organism>
<proteinExistence type="predicted"/>
<dbReference type="InterPro" id="IPR025514">
    <property type="entry name" value="DUF4402"/>
</dbReference>
<dbReference type="OrthoDB" id="1452708at2"/>
<name>A0A495PTZ2_9FLAO</name>
<feature type="chain" id="PRO_5019768210" evidence="1">
    <location>
        <begin position="24"/>
        <end position="165"/>
    </location>
</feature>
<dbReference type="Proteomes" id="UP000276282">
    <property type="component" value="Unassembled WGS sequence"/>
</dbReference>
<reference evidence="2 3" key="1">
    <citation type="submission" date="2018-10" db="EMBL/GenBank/DDBJ databases">
        <title>Genomic Encyclopedia of Archaeal and Bacterial Type Strains, Phase II (KMG-II): from individual species to whole genera.</title>
        <authorList>
            <person name="Goeker M."/>
        </authorList>
    </citation>
    <scope>NUCLEOTIDE SEQUENCE [LARGE SCALE GENOMIC DNA]</scope>
    <source>
        <strain evidence="2 3">DSM 19839</strain>
    </source>
</reference>
<dbReference type="EMBL" id="RBLG01000002">
    <property type="protein sequence ID" value="RKS53022.1"/>
    <property type="molecule type" value="Genomic_DNA"/>
</dbReference>
<keyword evidence="3" id="KW-1185">Reference proteome</keyword>
<sequence>MKNIHTLLIIITFCFSSMSFAQATATFTASVTIIQPIGITTTSDLRFANIDAKNGGEVTLSPNSTRSTAGEVLLSDGGTVSAASFEITGEPGYTYGITLPGDNHVLSNGTETMVINNFTTDFNGDNALASGPQTINVGATLKVNPNQTPGNYINQGGFNVTVNYN</sequence>
<accession>A0A495PTZ2</accession>
<feature type="signal peptide" evidence="1">
    <location>
        <begin position="1"/>
        <end position="23"/>
    </location>
</feature>
<dbReference type="Pfam" id="PF14352">
    <property type="entry name" value="DUF4402"/>
    <property type="match status" value="1"/>
</dbReference>
<evidence type="ECO:0000313" key="3">
    <source>
        <dbReference type="Proteomes" id="UP000276282"/>
    </source>
</evidence>